<gene>
    <name evidence="1" type="ORF">AC058_00105</name>
</gene>
<keyword evidence="2" id="KW-1185">Reference proteome</keyword>
<comment type="caution">
    <text evidence="1">The sequence shown here is derived from an EMBL/GenBank/DDBJ whole genome shotgun (WGS) entry which is preliminary data.</text>
</comment>
<dbReference type="AlphaFoldDB" id="A0A1V2V1N1"/>
<sequence length="184" mass="21391">MVKFNYLLFIIGISLLLSACNKDVEIKAQSKSPNEAALHDYSNVPAEQFKGKLSFFKEQLDKIFIDQKFILRDEGIAFAPTQSFLVVQIPVERLNEETYQRNIVPRIKDNGWILEKSIKNADVFCNGKKYQLEIIRPKDYSKEIINEEDRLTFTPIEKEWNIGMYYQDQGTLFCGDKLPVITIK</sequence>
<dbReference type="PROSITE" id="PS51257">
    <property type="entry name" value="PROKAR_LIPOPROTEIN"/>
    <property type="match status" value="1"/>
</dbReference>
<organism evidence="1 2">
    <name type="scientific">Acinetobacter genomosp. 33YU</name>
    <dbReference type="NCBI Taxonomy" id="1675530"/>
    <lineage>
        <taxon>Bacteria</taxon>
        <taxon>Pseudomonadati</taxon>
        <taxon>Pseudomonadota</taxon>
        <taxon>Gammaproteobacteria</taxon>
        <taxon>Moraxellales</taxon>
        <taxon>Moraxellaceae</taxon>
        <taxon>Acinetobacter</taxon>
    </lineage>
</organism>
<evidence type="ECO:0000313" key="1">
    <source>
        <dbReference type="EMBL" id="ONN56094.1"/>
    </source>
</evidence>
<proteinExistence type="predicted"/>
<reference evidence="1 2" key="1">
    <citation type="submission" date="2015-07" db="EMBL/GenBank/DDBJ databases">
        <title>Acinetobacter yuneri, a novel member of Acinetobacter calcoaceticus-Acinetobacter baumannii complex isolated from clinical specimen.</title>
        <authorList>
            <person name="Yu Y."/>
        </authorList>
    </citation>
    <scope>NUCLEOTIDE SEQUENCE [LARGE SCALE GENOMIC DNA]</scope>
    <source>
        <strain evidence="1 2">A362</strain>
    </source>
</reference>
<dbReference type="Proteomes" id="UP000189376">
    <property type="component" value="Unassembled WGS sequence"/>
</dbReference>
<evidence type="ECO:0008006" key="3">
    <source>
        <dbReference type="Google" id="ProtNLM"/>
    </source>
</evidence>
<dbReference type="RefSeq" id="WP_190977921.1">
    <property type="nucleotide sequence ID" value="NZ_LFZS01000001.1"/>
</dbReference>
<accession>A0A1V2V1N1</accession>
<protein>
    <recommendedName>
        <fullName evidence="3">Lipoprotein</fullName>
    </recommendedName>
</protein>
<evidence type="ECO:0000313" key="2">
    <source>
        <dbReference type="Proteomes" id="UP000189376"/>
    </source>
</evidence>
<dbReference type="EMBL" id="LFZS01000001">
    <property type="protein sequence ID" value="ONN56094.1"/>
    <property type="molecule type" value="Genomic_DNA"/>
</dbReference>
<name>A0A1V2V1N1_9GAMM</name>